<dbReference type="Proteomes" id="UP000653076">
    <property type="component" value="Unassembled WGS sequence"/>
</dbReference>
<accession>A0ABQ4JIY6</accession>
<evidence type="ECO:0000313" key="3">
    <source>
        <dbReference type="Proteomes" id="UP000653076"/>
    </source>
</evidence>
<feature type="compositionally biased region" description="Basic and acidic residues" evidence="1">
    <location>
        <begin position="39"/>
        <end position="48"/>
    </location>
</feature>
<keyword evidence="3" id="KW-1185">Reference proteome</keyword>
<protein>
    <submittedName>
        <fullName evidence="2">Uncharacterized protein</fullName>
    </submittedName>
</protein>
<organism evidence="2 3">
    <name type="scientific">Micromonospora qiuiae</name>
    <dbReference type="NCBI Taxonomy" id="502268"/>
    <lineage>
        <taxon>Bacteria</taxon>
        <taxon>Bacillati</taxon>
        <taxon>Actinomycetota</taxon>
        <taxon>Actinomycetes</taxon>
        <taxon>Micromonosporales</taxon>
        <taxon>Micromonosporaceae</taxon>
        <taxon>Micromonospora</taxon>
    </lineage>
</organism>
<reference evidence="2 3" key="1">
    <citation type="submission" date="2021-01" db="EMBL/GenBank/DDBJ databases">
        <title>Whole genome shotgun sequence of Verrucosispora qiuiae NBRC 106684.</title>
        <authorList>
            <person name="Komaki H."/>
            <person name="Tamura T."/>
        </authorList>
    </citation>
    <scope>NUCLEOTIDE SEQUENCE [LARGE SCALE GENOMIC DNA]</scope>
    <source>
        <strain evidence="2 3">NBRC 106684</strain>
    </source>
</reference>
<feature type="region of interest" description="Disordered" evidence="1">
    <location>
        <begin position="1"/>
        <end position="48"/>
    </location>
</feature>
<sequence>MLAELSDHATFGSSGRVHAETSRTKSHAGRRSIGLPDGVLREHRDEQD</sequence>
<dbReference type="EMBL" id="BOPC01000073">
    <property type="protein sequence ID" value="GIJ29502.1"/>
    <property type="molecule type" value="Genomic_DNA"/>
</dbReference>
<gene>
    <name evidence="2" type="ORF">Vqi01_46640</name>
</gene>
<evidence type="ECO:0000313" key="2">
    <source>
        <dbReference type="EMBL" id="GIJ29502.1"/>
    </source>
</evidence>
<proteinExistence type="predicted"/>
<name>A0ABQ4JIY6_9ACTN</name>
<comment type="caution">
    <text evidence="2">The sequence shown here is derived from an EMBL/GenBank/DDBJ whole genome shotgun (WGS) entry which is preliminary data.</text>
</comment>
<evidence type="ECO:0000256" key="1">
    <source>
        <dbReference type="SAM" id="MobiDB-lite"/>
    </source>
</evidence>